<keyword evidence="3" id="KW-1185">Reference proteome</keyword>
<feature type="compositionally biased region" description="Low complexity" evidence="1">
    <location>
        <begin position="8"/>
        <end position="20"/>
    </location>
</feature>
<reference evidence="2" key="1">
    <citation type="submission" date="2021-08" db="EMBL/GenBank/DDBJ databases">
        <title>WGS assembly of Ceratopteris richardii.</title>
        <authorList>
            <person name="Marchant D.B."/>
            <person name="Chen G."/>
            <person name="Jenkins J."/>
            <person name="Shu S."/>
            <person name="Leebens-Mack J."/>
            <person name="Grimwood J."/>
            <person name="Schmutz J."/>
            <person name="Soltis P."/>
            <person name="Soltis D."/>
            <person name="Chen Z.-H."/>
        </authorList>
    </citation>
    <scope>NUCLEOTIDE SEQUENCE</scope>
    <source>
        <strain evidence="2">Whitten #5841</strain>
        <tissue evidence="2">Leaf</tissue>
    </source>
</reference>
<proteinExistence type="predicted"/>
<protein>
    <submittedName>
        <fullName evidence="2">Uncharacterized protein</fullName>
    </submittedName>
</protein>
<dbReference type="EMBL" id="CM035423">
    <property type="protein sequence ID" value="KAH7366444.1"/>
    <property type="molecule type" value="Genomic_DNA"/>
</dbReference>
<evidence type="ECO:0000313" key="2">
    <source>
        <dbReference type="EMBL" id="KAH7366444.1"/>
    </source>
</evidence>
<evidence type="ECO:0000256" key="1">
    <source>
        <dbReference type="SAM" id="MobiDB-lite"/>
    </source>
</evidence>
<sequence>MAASTPQVISFSSLPTSSSVSSSISTFSVADPVLDIYDRLWFQTSVLPSVSIPCLPITSCPSAASPPPDTSTLLAECMYDCNPSRLPETANTDTEAHPFGCPPWYISSTSADEDHCADRFSVYARGRYYGSFSSLADSYEGGTHFERFSHTGACEDDEGYYYYTAESEVEGNEEGNCNLHLDASDHEDNEEGTCNSHLLASDHEDNAQSLDLQHSSREDCYLEDALSGIYDVASLLKHQHHEELAEQETTLPPSKVALSQVSGFSSVKEQADMKEMLKLWAHEVACALPWKAAAQARPLL</sequence>
<organism evidence="2 3">
    <name type="scientific">Ceratopteris richardii</name>
    <name type="common">Triangle waterfern</name>
    <dbReference type="NCBI Taxonomy" id="49495"/>
    <lineage>
        <taxon>Eukaryota</taxon>
        <taxon>Viridiplantae</taxon>
        <taxon>Streptophyta</taxon>
        <taxon>Embryophyta</taxon>
        <taxon>Tracheophyta</taxon>
        <taxon>Polypodiopsida</taxon>
        <taxon>Polypodiidae</taxon>
        <taxon>Polypodiales</taxon>
        <taxon>Pteridineae</taxon>
        <taxon>Pteridaceae</taxon>
        <taxon>Parkerioideae</taxon>
        <taxon>Ceratopteris</taxon>
    </lineage>
</organism>
<comment type="caution">
    <text evidence="2">The sequence shown here is derived from an EMBL/GenBank/DDBJ whole genome shotgun (WGS) entry which is preliminary data.</text>
</comment>
<evidence type="ECO:0000313" key="3">
    <source>
        <dbReference type="Proteomes" id="UP000825935"/>
    </source>
</evidence>
<dbReference type="OrthoDB" id="10427846at2759"/>
<accession>A0A8T2SRX2</accession>
<dbReference type="Proteomes" id="UP000825935">
    <property type="component" value="Chromosome 18"/>
</dbReference>
<gene>
    <name evidence="2" type="ORF">KP509_18G078500</name>
</gene>
<name>A0A8T2SRX2_CERRI</name>
<dbReference type="AlphaFoldDB" id="A0A8T2SRX2"/>
<feature type="region of interest" description="Disordered" evidence="1">
    <location>
        <begin position="1"/>
        <end position="20"/>
    </location>
</feature>